<dbReference type="PANTHER" id="PTHR43178:SF5">
    <property type="entry name" value="LIPOAMIDE ACYLTRANSFERASE COMPONENT OF BRANCHED-CHAIN ALPHA-KETO ACID DEHYDROGENASE COMPLEX, MITOCHONDRIAL"/>
    <property type="match status" value="1"/>
</dbReference>
<dbReference type="SUPFAM" id="SSF47005">
    <property type="entry name" value="Peripheral subunit-binding domain of 2-oxo acid dehydrogenase complex"/>
    <property type="match status" value="1"/>
</dbReference>
<sequence length="444" mass="46400">MATVVIMPKQGQSVESCILTEMKKKKGDTVAVGDILFSYETDKASFEEEAQVAGTVLDVFFDDGDEIPVLTNVMVIGNEGESTAEFRPGGEAAAPAAETPVAAAAAPAATPAIAAATAVKPATTEGTSPVSPRARALAEKEAVNAAALQGSGPHGRVIERDVQAAIAATPKLTPLAKAIAKETGAAAPEAGSGLAGMVKGADMGALKNSVYATDSEIKPLTNMRKLIAKAMHASLQNSAQLTHHLSADARRILELRKKVKKAVDNGYPTNITLNDMVCMAVIKALKKFPQVNSHFLGDSTRVFSKVHLGLAVDTDRGLMVPTVKNADDLSIQGLANQLKEVANACKKGSIDPDLLSSEAASFTVSNLGNYGVEIFTPVINLPQVAILGVNTIVPRPKDIGGGVYAFVPHIGLSLTYDHRALDGGEATRFVKEVANEIEALDFEL</sequence>
<dbReference type="Gene3D" id="3.30.559.10">
    <property type="entry name" value="Chloramphenicol acetyltransferase-like domain"/>
    <property type="match status" value="1"/>
</dbReference>
<dbReference type="GO" id="GO:0005737">
    <property type="term" value="C:cytoplasm"/>
    <property type="evidence" value="ECO:0007669"/>
    <property type="project" value="TreeGrafter"/>
</dbReference>
<evidence type="ECO:0000256" key="1">
    <source>
        <dbReference type="ARBA" id="ARBA00001938"/>
    </source>
</evidence>
<dbReference type="PROSITE" id="PS51826">
    <property type="entry name" value="PSBD"/>
    <property type="match status" value="1"/>
</dbReference>
<dbReference type="AlphaFoldDB" id="G5H8J6"/>
<dbReference type="RefSeq" id="WP_009134062.1">
    <property type="nucleotide sequence ID" value="NZ_CP102250.1"/>
</dbReference>
<feature type="domain" description="Lipoyl-binding" evidence="8">
    <location>
        <begin position="2"/>
        <end position="77"/>
    </location>
</feature>
<keyword evidence="11" id="KW-1185">Reference proteome</keyword>
<dbReference type="Gene3D" id="2.40.50.100">
    <property type="match status" value="1"/>
</dbReference>
<dbReference type="GeneID" id="92815715"/>
<dbReference type="InterPro" id="IPR023213">
    <property type="entry name" value="CAT-like_dom_sf"/>
</dbReference>
<dbReference type="InterPro" id="IPR004167">
    <property type="entry name" value="PSBD"/>
</dbReference>
<proteinExistence type="inferred from homology"/>
<evidence type="ECO:0000256" key="5">
    <source>
        <dbReference type="ARBA" id="ARBA00022823"/>
    </source>
</evidence>
<dbReference type="InterPro" id="IPR000089">
    <property type="entry name" value="Biotin_lipoyl"/>
</dbReference>
<keyword evidence="4 7" id="KW-0808">Transferase</keyword>
<dbReference type="InterPro" id="IPR036625">
    <property type="entry name" value="E3-bd_dom_sf"/>
</dbReference>
<evidence type="ECO:0000256" key="2">
    <source>
        <dbReference type="ARBA" id="ARBA00007317"/>
    </source>
</evidence>
<dbReference type="InterPro" id="IPR001078">
    <property type="entry name" value="2-oxoacid_DH_actylTfrase"/>
</dbReference>
<dbReference type="CDD" id="cd06849">
    <property type="entry name" value="lipoyl_domain"/>
    <property type="match status" value="1"/>
</dbReference>
<comment type="subunit">
    <text evidence="3">Forms a 24-polypeptide structural core with octahedral symmetry.</text>
</comment>
<protein>
    <recommendedName>
        <fullName evidence="7">Dihydrolipoamide acetyltransferase component of pyruvate dehydrogenase complex</fullName>
        <ecNumber evidence="7">2.3.1.-</ecNumber>
    </recommendedName>
</protein>
<evidence type="ECO:0000259" key="9">
    <source>
        <dbReference type="PROSITE" id="PS51826"/>
    </source>
</evidence>
<dbReference type="PANTHER" id="PTHR43178">
    <property type="entry name" value="DIHYDROLIPOAMIDE ACETYLTRANSFERASE COMPONENT OF PYRUVATE DEHYDROGENASE COMPLEX"/>
    <property type="match status" value="1"/>
</dbReference>
<dbReference type="Pfam" id="PF02817">
    <property type="entry name" value="E3_binding"/>
    <property type="match status" value="1"/>
</dbReference>
<dbReference type="STRING" id="742725.HMPREF9450_01256"/>
<comment type="caution">
    <text evidence="10">The sequence shown here is derived from an EMBL/GenBank/DDBJ whole genome shotgun (WGS) entry which is preliminary data.</text>
</comment>
<reference evidence="10 11" key="1">
    <citation type="submission" date="2011-08" db="EMBL/GenBank/DDBJ databases">
        <title>The Genome Sequence of Alistipes indistinctus YIT 12060.</title>
        <authorList>
            <consortium name="The Broad Institute Genome Sequencing Platform"/>
            <person name="Earl A."/>
            <person name="Ward D."/>
            <person name="Feldgarden M."/>
            <person name="Gevers D."/>
            <person name="Morotomi M."/>
            <person name="Young S.K."/>
            <person name="Zeng Q."/>
            <person name="Gargeya S."/>
            <person name="Fitzgerald M."/>
            <person name="Haas B."/>
            <person name="Abouelleil A."/>
            <person name="Alvarado L."/>
            <person name="Arachchi H.M."/>
            <person name="Berlin A."/>
            <person name="Brown A."/>
            <person name="Chapman S.B."/>
            <person name="Chen Z."/>
            <person name="Dunbar C."/>
            <person name="Freedman E."/>
            <person name="Gearin G."/>
            <person name="Gellesch M."/>
            <person name="Goldberg J."/>
            <person name="Griggs A."/>
            <person name="Gujja S."/>
            <person name="Heiman D."/>
            <person name="Howarth C."/>
            <person name="Larson L."/>
            <person name="Lui A."/>
            <person name="MacDonald P.J.P."/>
            <person name="Montmayeur A."/>
            <person name="Murphy C."/>
            <person name="Neiman D."/>
            <person name="Pearson M."/>
            <person name="Priest M."/>
            <person name="Roberts A."/>
            <person name="Saif S."/>
            <person name="Shea T."/>
            <person name="Shenoy N."/>
            <person name="Sisk P."/>
            <person name="Stolte C."/>
            <person name="Sykes S."/>
            <person name="Wortman J."/>
            <person name="Nusbaum C."/>
            <person name="Birren B."/>
        </authorList>
    </citation>
    <scope>NUCLEOTIDE SEQUENCE [LARGE SCALE GENOMIC DNA]</scope>
    <source>
        <strain evidence="10 11">YIT 12060</strain>
    </source>
</reference>
<comment type="cofactor">
    <cofactor evidence="1 7">
        <name>(R)-lipoate</name>
        <dbReference type="ChEBI" id="CHEBI:83088"/>
    </cofactor>
</comment>
<evidence type="ECO:0000256" key="6">
    <source>
        <dbReference type="ARBA" id="ARBA00023315"/>
    </source>
</evidence>
<dbReference type="InterPro" id="IPR050743">
    <property type="entry name" value="2-oxoacid_DH_E2_comp"/>
</dbReference>
<accession>G5H8J6</accession>
<name>G5H8J6_9BACT</name>
<dbReference type="eggNOG" id="COG0508">
    <property type="taxonomic scope" value="Bacteria"/>
</dbReference>
<dbReference type="Pfam" id="PF00198">
    <property type="entry name" value="2-oxoacid_dh"/>
    <property type="match status" value="1"/>
</dbReference>
<evidence type="ECO:0000256" key="7">
    <source>
        <dbReference type="RuleBase" id="RU003423"/>
    </source>
</evidence>
<dbReference type="Proteomes" id="UP000006008">
    <property type="component" value="Unassembled WGS sequence"/>
</dbReference>
<evidence type="ECO:0000256" key="4">
    <source>
        <dbReference type="ARBA" id="ARBA00022679"/>
    </source>
</evidence>
<evidence type="ECO:0000313" key="10">
    <source>
        <dbReference type="EMBL" id="EHB92391.1"/>
    </source>
</evidence>
<evidence type="ECO:0000259" key="8">
    <source>
        <dbReference type="PROSITE" id="PS50968"/>
    </source>
</evidence>
<keyword evidence="5 7" id="KW-0450">Lipoyl</keyword>
<feature type="domain" description="Peripheral subunit-binding (PSBD)" evidence="9">
    <location>
        <begin position="129"/>
        <end position="166"/>
    </location>
</feature>
<keyword evidence="6 7" id="KW-0012">Acyltransferase</keyword>
<dbReference type="PATRIC" id="fig|742725.3.peg.1333"/>
<dbReference type="PROSITE" id="PS50968">
    <property type="entry name" value="BIOTINYL_LIPOYL"/>
    <property type="match status" value="1"/>
</dbReference>
<dbReference type="Gene3D" id="4.10.320.10">
    <property type="entry name" value="E3-binding domain"/>
    <property type="match status" value="1"/>
</dbReference>
<dbReference type="HOGENOM" id="CLU_016733_10_2_10"/>
<dbReference type="GO" id="GO:0016407">
    <property type="term" value="F:acetyltransferase activity"/>
    <property type="evidence" value="ECO:0007669"/>
    <property type="project" value="TreeGrafter"/>
</dbReference>
<evidence type="ECO:0000313" key="11">
    <source>
        <dbReference type="Proteomes" id="UP000006008"/>
    </source>
</evidence>
<gene>
    <name evidence="10" type="ORF">HMPREF9450_01256</name>
</gene>
<evidence type="ECO:0000256" key="3">
    <source>
        <dbReference type="ARBA" id="ARBA00011484"/>
    </source>
</evidence>
<dbReference type="EC" id="2.3.1.-" evidence="7"/>
<dbReference type="SUPFAM" id="SSF51230">
    <property type="entry name" value="Single hybrid motif"/>
    <property type="match status" value="1"/>
</dbReference>
<organism evidence="10 11">
    <name type="scientific">Alistipes indistinctus YIT 12060</name>
    <dbReference type="NCBI Taxonomy" id="742725"/>
    <lineage>
        <taxon>Bacteria</taxon>
        <taxon>Pseudomonadati</taxon>
        <taxon>Bacteroidota</taxon>
        <taxon>Bacteroidia</taxon>
        <taxon>Bacteroidales</taxon>
        <taxon>Rikenellaceae</taxon>
        <taxon>Alistipes</taxon>
    </lineage>
</organism>
<dbReference type="GO" id="GO:0031405">
    <property type="term" value="F:lipoic acid binding"/>
    <property type="evidence" value="ECO:0007669"/>
    <property type="project" value="TreeGrafter"/>
</dbReference>
<dbReference type="SUPFAM" id="SSF52777">
    <property type="entry name" value="CoA-dependent acyltransferases"/>
    <property type="match status" value="1"/>
</dbReference>
<dbReference type="Pfam" id="PF00364">
    <property type="entry name" value="Biotin_lipoyl"/>
    <property type="match status" value="1"/>
</dbReference>
<dbReference type="EMBL" id="ADLD01000011">
    <property type="protein sequence ID" value="EHB92391.1"/>
    <property type="molecule type" value="Genomic_DNA"/>
</dbReference>
<dbReference type="InterPro" id="IPR011053">
    <property type="entry name" value="Single_hybrid_motif"/>
</dbReference>
<comment type="similarity">
    <text evidence="2 7">Belongs to the 2-oxoacid dehydrogenase family.</text>
</comment>